<feature type="binding site" evidence="13">
    <location>
        <position position="8"/>
    </location>
    <ligand>
        <name>Mg(2+)</name>
        <dbReference type="ChEBI" id="CHEBI:18420"/>
    </ligand>
</feature>
<feature type="binding site" evidence="11">
    <location>
        <begin position="50"/>
        <end position="53"/>
    </location>
    <ligand>
        <name>substrate</name>
    </ligand>
</feature>
<dbReference type="PANTHER" id="PTHR42891">
    <property type="entry name" value="D-GLYCERO-BETA-D-MANNO-HEPTOSE-1,7-BISPHOSPHATE 7-PHOSPHATASE"/>
    <property type="match status" value="1"/>
</dbReference>
<evidence type="ECO:0000313" key="15">
    <source>
        <dbReference type="EMBL" id="TWX70364.1"/>
    </source>
</evidence>
<evidence type="ECO:0000256" key="7">
    <source>
        <dbReference type="ARBA" id="ARBA00031828"/>
    </source>
</evidence>
<dbReference type="Proteomes" id="UP000321917">
    <property type="component" value="Unassembled WGS sequence"/>
</dbReference>
<feature type="site" description="Stabilizes the phosphoryl group" evidence="12">
    <location>
        <position position="108"/>
    </location>
</feature>
<dbReference type="GO" id="GO:0016791">
    <property type="term" value="F:phosphatase activity"/>
    <property type="evidence" value="ECO:0007669"/>
    <property type="project" value="InterPro"/>
</dbReference>
<keyword evidence="13" id="KW-0460">Magnesium</keyword>
<keyword evidence="16" id="KW-1185">Reference proteome</keyword>
<feature type="binding site" evidence="13">
    <location>
        <position position="134"/>
    </location>
    <ligand>
        <name>Mg(2+)</name>
        <dbReference type="ChEBI" id="CHEBI:18420"/>
    </ligand>
</feature>
<evidence type="ECO:0000313" key="16">
    <source>
        <dbReference type="Proteomes" id="UP000321525"/>
    </source>
</evidence>
<dbReference type="PIRSF" id="PIRSF004682">
    <property type="entry name" value="GmhB"/>
    <property type="match status" value="1"/>
</dbReference>
<dbReference type="NCBIfam" id="TIGR01662">
    <property type="entry name" value="HAD-SF-IIIA"/>
    <property type="match status" value="1"/>
</dbReference>
<dbReference type="GO" id="GO:0005975">
    <property type="term" value="P:carbohydrate metabolic process"/>
    <property type="evidence" value="ECO:0007669"/>
    <property type="project" value="InterPro"/>
</dbReference>
<evidence type="ECO:0000256" key="13">
    <source>
        <dbReference type="PIRSR" id="PIRSR004682-4"/>
    </source>
</evidence>
<evidence type="ECO:0000313" key="17">
    <source>
        <dbReference type="Proteomes" id="UP000321917"/>
    </source>
</evidence>
<keyword evidence="5 13" id="KW-0862">Zinc</keyword>
<dbReference type="FunFam" id="3.40.50.1000:FF:000037">
    <property type="entry name" value="D,D-heptose 1,7-bisphosphate phosphatase"/>
    <property type="match status" value="1"/>
</dbReference>
<dbReference type="SUPFAM" id="SSF56784">
    <property type="entry name" value="HAD-like"/>
    <property type="match status" value="1"/>
</dbReference>
<evidence type="ECO:0000256" key="9">
    <source>
        <dbReference type="PIRNR" id="PIRNR004682"/>
    </source>
</evidence>
<dbReference type="NCBIfam" id="TIGR00213">
    <property type="entry name" value="GmhB_yaeD"/>
    <property type="match status" value="1"/>
</dbReference>
<dbReference type="Proteomes" id="UP000321525">
    <property type="component" value="Unassembled WGS sequence"/>
</dbReference>
<dbReference type="Pfam" id="PF13242">
    <property type="entry name" value="Hydrolase_like"/>
    <property type="match status" value="1"/>
</dbReference>
<evidence type="ECO:0000256" key="1">
    <source>
        <dbReference type="ARBA" id="ARBA00004496"/>
    </source>
</evidence>
<feature type="binding site" evidence="11">
    <location>
        <begin position="8"/>
        <end position="10"/>
    </location>
    <ligand>
        <name>substrate</name>
    </ligand>
</feature>
<dbReference type="EMBL" id="VOLR01000007">
    <property type="protein sequence ID" value="TWX61111.1"/>
    <property type="molecule type" value="Genomic_DNA"/>
</dbReference>
<reference evidence="15 17" key="1">
    <citation type="submission" date="2019-07" db="EMBL/GenBank/DDBJ databases">
        <title>Genomes of sea-ice associated Colwellia species.</title>
        <authorList>
            <person name="Bowman J.P."/>
        </authorList>
    </citation>
    <scope>NUCLEOTIDE SEQUENCE [LARGE SCALE GENOMIC DNA]</scope>
    <source>
        <strain evidence="14 16">ACAM 607</strain>
        <strain evidence="15 17">IC036</strain>
    </source>
</reference>
<feature type="binding site" evidence="13">
    <location>
        <position position="89"/>
    </location>
    <ligand>
        <name>Zn(2+)</name>
        <dbReference type="ChEBI" id="CHEBI:29105"/>
    </ligand>
</feature>
<organism evidence="15 17">
    <name type="scientific">Colwellia hornerae</name>
    <dbReference type="NCBI Taxonomy" id="89402"/>
    <lineage>
        <taxon>Bacteria</taxon>
        <taxon>Pseudomonadati</taxon>
        <taxon>Pseudomonadota</taxon>
        <taxon>Gammaproteobacteria</taxon>
        <taxon>Alteromonadales</taxon>
        <taxon>Colwelliaceae</taxon>
        <taxon>Colwellia</taxon>
    </lineage>
</organism>
<keyword evidence="3 13" id="KW-0479">Metal-binding</keyword>
<evidence type="ECO:0000256" key="4">
    <source>
        <dbReference type="ARBA" id="ARBA00022801"/>
    </source>
</evidence>
<dbReference type="NCBIfam" id="TIGR01656">
    <property type="entry name" value="Histidinol-ppas"/>
    <property type="match status" value="1"/>
</dbReference>
<comment type="caution">
    <text evidence="15">The sequence shown here is derived from an EMBL/GenBank/DDBJ whole genome shotgun (WGS) entry which is preliminary data.</text>
</comment>
<proteinExistence type="inferred from homology"/>
<comment type="similarity">
    <text evidence="8 9">Belongs to the gmhB family.</text>
</comment>
<evidence type="ECO:0000256" key="2">
    <source>
        <dbReference type="ARBA" id="ARBA00022490"/>
    </source>
</evidence>
<evidence type="ECO:0000313" key="14">
    <source>
        <dbReference type="EMBL" id="TWX61111.1"/>
    </source>
</evidence>
<name>A0A5C6QN61_9GAMM</name>
<comment type="subcellular location">
    <subcellularLocation>
        <location evidence="1 9">Cytoplasm</location>
    </subcellularLocation>
</comment>
<feature type="active site" description="Proton donor" evidence="10">
    <location>
        <position position="10"/>
    </location>
</feature>
<feature type="binding site" evidence="13">
    <location>
        <position position="106"/>
    </location>
    <ligand>
        <name>Zn(2+)</name>
        <dbReference type="ChEBI" id="CHEBI:29105"/>
    </ligand>
</feature>
<dbReference type="AlphaFoldDB" id="A0A5C6QN61"/>
<dbReference type="NCBIfam" id="NF006506">
    <property type="entry name" value="PRK08942.1"/>
    <property type="match status" value="1"/>
</dbReference>
<dbReference type="EC" id="3.1.3.-" evidence="9"/>
<evidence type="ECO:0000256" key="8">
    <source>
        <dbReference type="ARBA" id="ARBA00061616"/>
    </source>
</evidence>
<gene>
    <name evidence="15" type="primary">gmhB</name>
    <name evidence="14" type="ORF">ESZ26_06945</name>
    <name evidence="15" type="ORF">ESZ27_04435</name>
</gene>
<feature type="binding site" evidence="11">
    <location>
        <begin position="16"/>
        <end position="19"/>
    </location>
    <ligand>
        <name>substrate</name>
    </ligand>
</feature>
<feature type="binding site" evidence="13">
    <location>
        <position position="104"/>
    </location>
    <ligand>
        <name>Zn(2+)</name>
        <dbReference type="ChEBI" id="CHEBI:29105"/>
    </ligand>
</feature>
<feature type="site" description="Contributes to substrate recognition" evidence="12">
    <location>
        <position position="107"/>
    </location>
</feature>
<sequence>MKKALFLDRDGIINVDHGYVYKKEAFEFVEDIFTVCLDAHNKGYEIFVITNQSGIARGKYTVEQFNQLTLWMVKQFKLKGIVITDVYYCPHHPDKGVGEYKMVCDCRKPEPGMILSAAKKYDIDLAKSVFIGDKGSDMQAAERAGIKSRILLVDQYSDNQAIKAHRINKIIEASVYIS</sequence>
<dbReference type="InterPro" id="IPR006549">
    <property type="entry name" value="HAD-SF_hydro_IIIA"/>
</dbReference>
<keyword evidence="2 9" id="KW-0963">Cytoplasm</keyword>
<comment type="cofactor">
    <cofactor evidence="13">
        <name>Mg(2+)</name>
        <dbReference type="ChEBI" id="CHEBI:18420"/>
    </cofactor>
</comment>
<feature type="binding site" evidence="13">
    <location>
        <position position="91"/>
    </location>
    <ligand>
        <name>Zn(2+)</name>
        <dbReference type="ChEBI" id="CHEBI:29105"/>
    </ligand>
</feature>
<accession>A0A5C6QN61</accession>
<keyword evidence="4 9" id="KW-0378">Hydrolase</keyword>
<evidence type="ECO:0000256" key="12">
    <source>
        <dbReference type="PIRSR" id="PIRSR004682-3"/>
    </source>
</evidence>
<feature type="binding site" evidence="13">
    <location>
        <position position="133"/>
    </location>
    <ligand>
        <name>Mg(2+)</name>
        <dbReference type="ChEBI" id="CHEBI:18420"/>
    </ligand>
</feature>
<dbReference type="InterPro" id="IPR023214">
    <property type="entry name" value="HAD_sf"/>
</dbReference>
<feature type="site" description="Stabilizes the phosphoryl group" evidence="12">
    <location>
        <position position="50"/>
    </location>
</feature>
<dbReference type="Gene3D" id="3.40.50.1000">
    <property type="entry name" value="HAD superfamily/HAD-like"/>
    <property type="match status" value="1"/>
</dbReference>
<feature type="binding site" evidence="13">
    <location>
        <position position="10"/>
    </location>
    <ligand>
        <name>Mg(2+)</name>
        <dbReference type="ChEBI" id="CHEBI:18420"/>
    </ligand>
</feature>
<dbReference type="EMBL" id="VOLQ01000005">
    <property type="protein sequence ID" value="TWX70364.1"/>
    <property type="molecule type" value="Genomic_DNA"/>
</dbReference>
<evidence type="ECO:0000256" key="10">
    <source>
        <dbReference type="PIRSR" id="PIRSR004682-1"/>
    </source>
</evidence>
<keyword evidence="6 9" id="KW-0119">Carbohydrate metabolism</keyword>
<dbReference type="InterPro" id="IPR036412">
    <property type="entry name" value="HAD-like_sf"/>
</dbReference>
<dbReference type="RefSeq" id="WP_146799013.1">
    <property type="nucleotide sequence ID" value="NZ_VOLP01000008.1"/>
</dbReference>
<dbReference type="InterPro" id="IPR004446">
    <property type="entry name" value="Heptose_bisP_phosphatase"/>
</dbReference>
<dbReference type="GO" id="GO:0046872">
    <property type="term" value="F:metal ion binding"/>
    <property type="evidence" value="ECO:0007669"/>
    <property type="project" value="UniProtKB-KW"/>
</dbReference>
<evidence type="ECO:0000256" key="11">
    <source>
        <dbReference type="PIRSR" id="PIRSR004682-2"/>
    </source>
</evidence>
<evidence type="ECO:0000256" key="3">
    <source>
        <dbReference type="ARBA" id="ARBA00022723"/>
    </source>
</evidence>
<feature type="binding site" evidence="11">
    <location>
        <position position="134"/>
    </location>
    <ligand>
        <name>substrate</name>
    </ligand>
</feature>
<comment type="cofactor">
    <cofactor evidence="13">
        <name>Zn(2+)</name>
        <dbReference type="ChEBI" id="CHEBI:29105"/>
    </cofactor>
</comment>
<dbReference type="PANTHER" id="PTHR42891:SF1">
    <property type="entry name" value="D-GLYCERO-BETA-D-MANNO-HEPTOSE-1,7-BISPHOSPHATE 7-PHOSPHATASE"/>
    <property type="match status" value="1"/>
</dbReference>
<evidence type="ECO:0000256" key="6">
    <source>
        <dbReference type="ARBA" id="ARBA00023277"/>
    </source>
</evidence>
<feature type="active site" description="Nucleophile" evidence="10">
    <location>
        <position position="8"/>
    </location>
</feature>
<dbReference type="InterPro" id="IPR006543">
    <property type="entry name" value="Histidinol-phos"/>
</dbReference>
<protein>
    <recommendedName>
        <fullName evidence="7 9">D,D-heptose 1,7-bisphosphate phosphatase</fullName>
        <ecNumber evidence="9">3.1.3.-</ecNumber>
    </recommendedName>
</protein>
<evidence type="ECO:0000256" key="5">
    <source>
        <dbReference type="ARBA" id="ARBA00022833"/>
    </source>
</evidence>
<dbReference type="CDD" id="cd07503">
    <property type="entry name" value="HAD_HisB-N"/>
    <property type="match status" value="1"/>
</dbReference>
<dbReference type="GO" id="GO:0005737">
    <property type="term" value="C:cytoplasm"/>
    <property type="evidence" value="ECO:0007669"/>
    <property type="project" value="UniProtKB-SubCell"/>
</dbReference>
<feature type="binding site" evidence="11">
    <location>
        <begin position="107"/>
        <end position="108"/>
    </location>
    <ligand>
        <name>substrate</name>
    </ligand>
</feature>
<dbReference type="OrthoDB" id="9781367at2"/>